<evidence type="ECO:0000256" key="1">
    <source>
        <dbReference type="ARBA" id="ARBA00022722"/>
    </source>
</evidence>
<dbReference type="GO" id="GO:0003887">
    <property type="term" value="F:DNA-directed DNA polymerase activity"/>
    <property type="evidence" value="ECO:0007669"/>
    <property type="project" value="InterPro"/>
</dbReference>
<dbReference type="InterPro" id="IPR012337">
    <property type="entry name" value="RNaseH-like_sf"/>
</dbReference>
<evidence type="ECO:0000256" key="2">
    <source>
        <dbReference type="ARBA" id="ARBA00022801"/>
    </source>
</evidence>
<evidence type="ECO:0000256" key="3">
    <source>
        <dbReference type="ARBA" id="ARBA00022839"/>
    </source>
</evidence>
<dbReference type="InterPro" id="IPR036397">
    <property type="entry name" value="RNaseH_sf"/>
</dbReference>
<dbReference type="GO" id="GO:0005829">
    <property type="term" value="C:cytosol"/>
    <property type="evidence" value="ECO:0007669"/>
    <property type="project" value="TreeGrafter"/>
</dbReference>
<dbReference type="SMART" id="SM00479">
    <property type="entry name" value="EXOIII"/>
    <property type="match status" value="1"/>
</dbReference>
<gene>
    <name evidence="5" type="ORF">IX84_01160</name>
</gene>
<dbReference type="GO" id="GO:0006260">
    <property type="term" value="P:DNA replication"/>
    <property type="evidence" value="ECO:0007669"/>
    <property type="project" value="InterPro"/>
</dbReference>
<keyword evidence="3" id="KW-0269">Exonuclease</keyword>
<dbReference type="CDD" id="cd06127">
    <property type="entry name" value="DEDDh"/>
    <property type="match status" value="1"/>
</dbReference>
<dbReference type="GO" id="GO:0003677">
    <property type="term" value="F:DNA binding"/>
    <property type="evidence" value="ECO:0007669"/>
    <property type="project" value="InterPro"/>
</dbReference>
<comment type="caution">
    <text evidence="5">The sequence shown here is derived from an EMBL/GenBank/DDBJ whole genome shotgun (WGS) entry which is preliminary data.</text>
</comment>
<dbReference type="EMBL" id="JPOS01000003">
    <property type="protein sequence ID" value="KGE89674.1"/>
    <property type="molecule type" value="Genomic_DNA"/>
</dbReference>
<keyword evidence="6" id="KW-1185">Reference proteome</keyword>
<evidence type="ECO:0000313" key="6">
    <source>
        <dbReference type="Proteomes" id="UP000029736"/>
    </source>
</evidence>
<keyword evidence="2" id="KW-0378">Hydrolase</keyword>
<proteinExistence type="predicted"/>
<dbReference type="PANTHER" id="PTHR30231:SF4">
    <property type="entry name" value="PROTEIN NEN2"/>
    <property type="match status" value="1"/>
</dbReference>
<accession>A0A098SAV0</accession>
<reference evidence="5 6" key="1">
    <citation type="journal article" date="2014" name="Int. J. Syst. Evol. Microbiol.">
        <title>Phaeodactylibacter xiamenensis gen. nov., sp. nov., a member of the family Saprospiraceae isolated from the marine alga Phaeodactylum tricornutum.</title>
        <authorList>
            <person name="Chen Z.Jr."/>
            <person name="Lei X."/>
            <person name="Lai Q."/>
            <person name="Li Y."/>
            <person name="Zhang B."/>
            <person name="Zhang J."/>
            <person name="Zhang H."/>
            <person name="Yang L."/>
            <person name="Zheng W."/>
            <person name="Tian Y."/>
            <person name="Yu Z."/>
            <person name="Xu H.Jr."/>
            <person name="Zheng T."/>
        </authorList>
    </citation>
    <scope>NUCLEOTIDE SEQUENCE [LARGE SCALE GENOMIC DNA]</scope>
    <source>
        <strain evidence="5 6">KD52</strain>
    </source>
</reference>
<dbReference type="NCBIfam" id="TIGR00573">
    <property type="entry name" value="dnaq"/>
    <property type="match status" value="1"/>
</dbReference>
<dbReference type="PANTHER" id="PTHR30231">
    <property type="entry name" value="DNA POLYMERASE III SUBUNIT EPSILON"/>
    <property type="match status" value="1"/>
</dbReference>
<name>A0A098SAV0_9BACT</name>
<dbReference type="Pfam" id="PF00929">
    <property type="entry name" value="RNase_T"/>
    <property type="match status" value="1"/>
</dbReference>
<dbReference type="InterPro" id="IPR006054">
    <property type="entry name" value="DnaQ"/>
</dbReference>
<dbReference type="Gene3D" id="3.30.420.10">
    <property type="entry name" value="Ribonuclease H-like superfamily/Ribonuclease H"/>
    <property type="match status" value="1"/>
</dbReference>
<dbReference type="AlphaFoldDB" id="A0A098SAV0"/>
<feature type="domain" description="Exonuclease" evidence="4">
    <location>
        <begin position="42"/>
        <end position="215"/>
    </location>
</feature>
<dbReference type="InterPro" id="IPR013520">
    <property type="entry name" value="Ribonucl_H"/>
</dbReference>
<dbReference type="Proteomes" id="UP000029736">
    <property type="component" value="Unassembled WGS sequence"/>
</dbReference>
<dbReference type="SUPFAM" id="SSF53098">
    <property type="entry name" value="Ribonuclease H-like"/>
    <property type="match status" value="1"/>
</dbReference>
<evidence type="ECO:0000259" key="4">
    <source>
        <dbReference type="SMART" id="SM00479"/>
    </source>
</evidence>
<dbReference type="STRING" id="1524460.IX84_01160"/>
<dbReference type="GO" id="GO:0008408">
    <property type="term" value="F:3'-5' exonuclease activity"/>
    <property type="evidence" value="ECO:0007669"/>
    <property type="project" value="TreeGrafter"/>
</dbReference>
<sequence>MFRWFKKKPPPPDPNAPAFWKAYLESMAATAYDKKTPIEEIGFVVFDTETTGLDVQEDQILSIGAVRVKNWQISVEDRLECYIHQEYYPDGKTVAVHGILPGEKRHSIAESEGVRRFLEFVGGDVLVAHHAAFDVAMLNAAIHAAGGGKLQNTVLDTGVLARRAARNPQLARPGTFGLDHLCDTYRIPQSDRHTAPGDAFITALLLLKLLHRLQKRGVDTLGALRSAPGMGL</sequence>
<dbReference type="OrthoDB" id="9803913at2"/>
<evidence type="ECO:0000313" key="5">
    <source>
        <dbReference type="EMBL" id="KGE89674.1"/>
    </source>
</evidence>
<dbReference type="RefSeq" id="WP_044215835.1">
    <property type="nucleotide sequence ID" value="NZ_JBKAGJ010000005.1"/>
</dbReference>
<organism evidence="5 6">
    <name type="scientific">Phaeodactylibacter xiamenensis</name>
    <dbReference type="NCBI Taxonomy" id="1524460"/>
    <lineage>
        <taxon>Bacteria</taxon>
        <taxon>Pseudomonadati</taxon>
        <taxon>Bacteroidota</taxon>
        <taxon>Saprospiria</taxon>
        <taxon>Saprospirales</taxon>
        <taxon>Haliscomenobacteraceae</taxon>
        <taxon>Phaeodactylibacter</taxon>
    </lineage>
</organism>
<protein>
    <recommendedName>
        <fullName evidence="4">Exonuclease domain-containing protein</fullName>
    </recommendedName>
</protein>
<keyword evidence="1" id="KW-0540">Nuclease</keyword>